<keyword evidence="1" id="KW-0233">DNA recombination</keyword>
<gene>
    <name evidence="2" type="ORF">NWE73_06160</name>
</gene>
<accession>A0ABT6DGF9</accession>
<sequence length="381" mass="44334">MGSYYLKKIKESGWTLYKQEYKDGKRSQERVPVLAYLDLGISPAWPYIKASEAVKNLNKSNSVEKEKIRNAAKRAVEYVSLNEDLFPSELMSKFKEKLEEENFGSDEHLKKLYSHFNFIQQMAIELRLDARDYKGSAKKIYKYFIQRKISVNYSGRILSLVNRWGAFVAKERNQFFEEVPAPRGRELSAIADAQKTKRGVETELGVRTESLPLTVEILESSKKFLLPEHYNWLKLSVWFGLRPEEVDLLTDERRFRLEMSLKSGVKVLNVYQSKLQSVAESKRWKRIPIIFDEQDQCLQIIVSGEFRRPLHKTVRKHCGKGITLYGGRKAFVDMMLDKGQKIEDISQWLGHTSLDTTWAHYKNKEIVNFVQTASTVEARQA</sequence>
<keyword evidence="3" id="KW-1185">Reference proteome</keyword>
<organism evidence="2 3">
    <name type="scientific">Bdellovibrio svalbardensis</name>
    <dbReference type="NCBI Taxonomy" id="2972972"/>
    <lineage>
        <taxon>Bacteria</taxon>
        <taxon>Pseudomonadati</taxon>
        <taxon>Bdellovibrionota</taxon>
        <taxon>Bdellovibrionia</taxon>
        <taxon>Bdellovibrionales</taxon>
        <taxon>Pseudobdellovibrionaceae</taxon>
        <taxon>Bdellovibrio</taxon>
    </lineage>
</organism>
<evidence type="ECO:0000313" key="3">
    <source>
        <dbReference type="Proteomes" id="UP001152321"/>
    </source>
</evidence>
<dbReference type="SUPFAM" id="SSF56349">
    <property type="entry name" value="DNA breaking-rejoining enzymes"/>
    <property type="match status" value="1"/>
</dbReference>
<dbReference type="Gene3D" id="1.10.443.10">
    <property type="entry name" value="Intergrase catalytic core"/>
    <property type="match status" value="1"/>
</dbReference>
<comment type="caution">
    <text evidence="2">The sequence shown here is derived from an EMBL/GenBank/DDBJ whole genome shotgun (WGS) entry which is preliminary data.</text>
</comment>
<evidence type="ECO:0000313" key="2">
    <source>
        <dbReference type="EMBL" id="MDG0815936.1"/>
    </source>
</evidence>
<dbReference type="Proteomes" id="UP001152321">
    <property type="component" value="Unassembled WGS sequence"/>
</dbReference>
<evidence type="ECO:0000256" key="1">
    <source>
        <dbReference type="ARBA" id="ARBA00023172"/>
    </source>
</evidence>
<dbReference type="EMBL" id="JANRMI010000002">
    <property type="protein sequence ID" value="MDG0815936.1"/>
    <property type="molecule type" value="Genomic_DNA"/>
</dbReference>
<dbReference type="InterPro" id="IPR011010">
    <property type="entry name" value="DNA_brk_join_enz"/>
</dbReference>
<reference evidence="2" key="1">
    <citation type="submission" date="2022-08" db="EMBL/GenBank/DDBJ databases">
        <title>Novel Bdellovibrio Species Isolated from Svalbard: Designation Bdellovibrio svalbardensis.</title>
        <authorList>
            <person name="Mitchell R.J."/>
            <person name="Choi S.Y."/>
        </authorList>
    </citation>
    <scope>NUCLEOTIDE SEQUENCE</scope>
    <source>
        <strain evidence="2">PAP01</strain>
    </source>
</reference>
<protein>
    <submittedName>
        <fullName evidence="2">Site-specific integrase</fullName>
    </submittedName>
</protein>
<name>A0ABT6DGF9_9BACT</name>
<dbReference type="RefSeq" id="WP_277577414.1">
    <property type="nucleotide sequence ID" value="NZ_JANRMI010000002.1"/>
</dbReference>
<dbReference type="CDD" id="cd00397">
    <property type="entry name" value="DNA_BRE_C"/>
    <property type="match status" value="1"/>
</dbReference>
<proteinExistence type="predicted"/>
<dbReference type="InterPro" id="IPR013762">
    <property type="entry name" value="Integrase-like_cat_sf"/>
</dbReference>